<dbReference type="EMBL" id="CCKQ01015951">
    <property type="protein sequence ID" value="CDW87801.1"/>
    <property type="molecule type" value="Genomic_DNA"/>
</dbReference>
<dbReference type="InParanoid" id="A0A078B0G3"/>
<evidence type="ECO:0000313" key="2">
    <source>
        <dbReference type="Proteomes" id="UP000039865"/>
    </source>
</evidence>
<evidence type="ECO:0000313" key="1">
    <source>
        <dbReference type="EMBL" id="CDW87801.1"/>
    </source>
</evidence>
<accession>A0A078B0G3</accession>
<dbReference type="AlphaFoldDB" id="A0A078B0G3"/>
<gene>
    <name evidence="1" type="primary">Contig35.g42</name>
    <name evidence="1" type="ORF">STYLEM_16914</name>
</gene>
<proteinExistence type="predicted"/>
<sequence length="300" mass="35165">MLYTVIQLIIKKCKKKPIQNNQTSEVNNFLNDVKQDKYLLSQSLKFDSQNTSSNLDINQVGLVNTQTDQPFAQKQLSQQDKVGNVKNRKKIKKIKAKKIETADQVFDIEEIDQNIKKDKKHQYFQHNNYNHKQNTEISKIKSKQNVINDVNFGSYDYDNFNKNDTSKHFINSNVKYNLSNLEVSGKFTNQYPSKFLFESQSDVQSYNAQLLASQQQLANQKSIINNNKKNHKNAKKSFDIEPFELQLQNEQINVIKPDAYLDEGEIKQNRIRHKFKQKDYSLEPKNLINLKKKLNLQQEV</sequence>
<dbReference type="Proteomes" id="UP000039865">
    <property type="component" value="Unassembled WGS sequence"/>
</dbReference>
<keyword evidence="2" id="KW-1185">Reference proteome</keyword>
<name>A0A078B0G3_STYLE</name>
<reference evidence="1 2" key="1">
    <citation type="submission" date="2014-06" db="EMBL/GenBank/DDBJ databases">
        <authorList>
            <person name="Swart Estienne"/>
        </authorList>
    </citation>
    <scope>NUCLEOTIDE SEQUENCE [LARGE SCALE GENOMIC DNA]</scope>
    <source>
        <strain evidence="1 2">130c</strain>
    </source>
</reference>
<organism evidence="1 2">
    <name type="scientific">Stylonychia lemnae</name>
    <name type="common">Ciliate</name>
    <dbReference type="NCBI Taxonomy" id="5949"/>
    <lineage>
        <taxon>Eukaryota</taxon>
        <taxon>Sar</taxon>
        <taxon>Alveolata</taxon>
        <taxon>Ciliophora</taxon>
        <taxon>Intramacronucleata</taxon>
        <taxon>Spirotrichea</taxon>
        <taxon>Stichotrichia</taxon>
        <taxon>Sporadotrichida</taxon>
        <taxon>Oxytrichidae</taxon>
        <taxon>Stylonychinae</taxon>
        <taxon>Stylonychia</taxon>
    </lineage>
</organism>
<protein>
    <submittedName>
        <fullName evidence="1">Uncharacterized protein</fullName>
    </submittedName>
</protein>